<evidence type="ECO:0000256" key="2">
    <source>
        <dbReference type="SAM" id="SignalP"/>
    </source>
</evidence>
<protein>
    <recommendedName>
        <fullName evidence="4">Derlin</fullName>
    </recommendedName>
</protein>
<name>A0A7S0MF90_9CRYP</name>
<gene>
    <name evidence="3" type="ORF">CCUR1050_LOCUS16791</name>
</gene>
<feature type="chain" id="PRO_5031528079" description="Derlin" evidence="2">
    <location>
        <begin position="22"/>
        <end position="268"/>
    </location>
</feature>
<feature type="signal peptide" evidence="2">
    <location>
        <begin position="1"/>
        <end position="21"/>
    </location>
</feature>
<sequence>MIALRSVFIVTLVCLVLKCDSFSPTINQIPRANIRGLISLNRPRRIAPKASLSLDFNTIVSKTTNLLLALESEEAETETIHAIKGIHLYASKVPPALWAYPLYGVGICLFMAITVHILLKPSTIAFFQHMNDSGFTQFAETVNGRIAQVVFFLAMFQRGEDTLFAKISEHPDQAIVISASILLASLPPAIELAETDLRNTGKHSGMLKIAMPSGVRSTLMRLYYDVGLDYVFTPDAEQWNSRWAMIGMGFYLWLGRPPMEIIGFDMGF</sequence>
<proteinExistence type="predicted"/>
<evidence type="ECO:0000256" key="1">
    <source>
        <dbReference type="SAM" id="Phobius"/>
    </source>
</evidence>
<evidence type="ECO:0000313" key="3">
    <source>
        <dbReference type="EMBL" id="CAD8639107.1"/>
    </source>
</evidence>
<evidence type="ECO:0008006" key="4">
    <source>
        <dbReference type="Google" id="ProtNLM"/>
    </source>
</evidence>
<accession>A0A7S0MF90</accession>
<reference evidence="3" key="1">
    <citation type="submission" date="2021-01" db="EMBL/GenBank/DDBJ databases">
        <authorList>
            <person name="Corre E."/>
            <person name="Pelletier E."/>
            <person name="Niang G."/>
            <person name="Scheremetjew M."/>
            <person name="Finn R."/>
            <person name="Kale V."/>
            <person name="Holt S."/>
            <person name="Cochrane G."/>
            <person name="Meng A."/>
            <person name="Brown T."/>
            <person name="Cohen L."/>
        </authorList>
    </citation>
    <scope>NUCLEOTIDE SEQUENCE</scope>
    <source>
        <strain evidence="3">CCAP979/52</strain>
    </source>
</reference>
<keyword evidence="1" id="KW-0812">Transmembrane</keyword>
<dbReference type="AlphaFoldDB" id="A0A7S0MF90"/>
<dbReference type="EMBL" id="HBEZ01030366">
    <property type="protein sequence ID" value="CAD8639107.1"/>
    <property type="molecule type" value="Transcribed_RNA"/>
</dbReference>
<keyword evidence="1" id="KW-1133">Transmembrane helix</keyword>
<keyword evidence="2" id="KW-0732">Signal</keyword>
<organism evidence="3">
    <name type="scientific">Cryptomonas curvata</name>
    <dbReference type="NCBI Taxonomy" id="233186"/>
    <lineage>
        <taxon>Eukaryota</taxon>
        <taxon>Cryptophyceae</taxon>
        <taxon>Cryptomonadales</taxon>
        <taxon>Cryptomonadaceae</taxon>
        <taxon>Cryptomonas</taxon>
    </lineage>
</organism>
<feature type="transmembrane region" description="Helical" evidence="1">
    <location>
        <begin position="98"/>
        <end position="119"/>
    </location>
</feature>
<keyword evidence="1" id="KW-0472">Membrane</keyword>